<evidence type="ECO:0000313" key="3">
    <source>
        <dbReference type="Proteomes" id="UP000308197"/>
    </source>
</evidence>
<dbReference type="InParanoid" id="A0A5C3PII1"/>
<name>A0A5C3PII1_9APHY</name>
<organism evidence="2 3">
    <name type="scientific">Polyporus arcularius HHB13444</name>
    <dbReference type="NCBI Taxonomy" id="1314778"/>
    <lineage>
        <taxon>Eukaryota</taxon>
        <taxon>Fungi</taxon>
        <taxon>Dikarya</taxon>
        <taxon>Basidiomycota</taxon>
        <taxon>Agaricomycotina</taxon>
        <taxon>Agaricomycetes</taxon>
        <taxon>Polyporales</taxon>
        <taxon>Polyporaceae</taxon>
        <taxon>Polyporus</taxon>
    </lineage>
</organism>
<feature type="region of interest" description="Disordered" evidence="1">
    <location>
        <begin position="40"/>
        <end position="75"/>
    </location>
</feature>
<keyword evidence="3" id="KW-1185">Reference proteome</keyword>
<dbReference type="EMBL" id="ML211124">
    <property type="protein sequence ID" value="TFK88138.1"/>
    <property type="molecule type" value="Genomic_DNA"/>
</dbReference>
<protein>
    <submittedName>
        <fullName evidence="2">Uncharacterized protein</fullName>
    </submittedName>
</protein>
<gene>
    <name evidence="2" type="ORF">K466DRAFT_85061</name>
</gene>
<reference evidence="2 3" key="1">
    <citation type="journal article" date="2019" name="Nat. Ecol. Evol.">
        <title>Megaphylogeny resolves global patterns of mushroom evolution.</title>
        <authorList>
            <person name="Varga T."/>
            <person name="Krizsan K."/>
            <person name="Foldi C."/>
            <person name="Dima B."/>
            <person name="Sanchez-Garcia M."/>
            <person name="Sanchez-Ramirez S."/>
            <person name="Szollosi G.J."/>
            <person name="Szarkandi J.G."/>
            <person name="Papp V."/>
            <person name="Albert L."/>
            <person name="Andreopoulos W."/>
            <person name="Angelini C."/>
            <person name="Antonin V."/>
            <person name="Barry K.W."/>
            <person name="Bougher N.L."/>
            <person name="Buchanan P."/>
            <person name="Buyck B."/>
            <person name="Bense V."/>
            <person name="Catcheside P."/>
            <person name="Chovatia M."/>
            <person name="Cooper J."/>
            <person name="Damon W."/>
            <person name="Desjardin D."/>
            <person name="Finy P."/>
            <person name="Geml J."/>
            <person name="Haridas S."/>
            <person name="Hughes K."/>
            <person name="Justo A."/>
            <person name="Karasinski D."/>
            <person name="Kautmanova I."/>
            <person name="Kiss B."/>
            <person name="Kocsube S."/>
            <person name="Kotiranta H."/>
            <person name="LaButti K.M."/>
            <person name="Lechner B.E."/>
            <person name="Liimatainen K."/>
            <person name="Lipzen A."/>
            <person name="Lukacs Z."/>
            <person name="Mihaltcheva S."/>
            <person name="Morgado L.N."/>
            <person name="Niskanen T."/>
            <person name="Noordeloos M.E."/>
            <person name="Ohm R.A."/>
            <person name="Ortiz-Santana B."/>
            <person name="Ovrebo C."/>
            <person name="Racz N."/>
            <person name="Riley R."/>
            <person name="Savchenko A."/>
            <person name="Shiryaev A."/>
            <person name="Soop K."/>
            <person name="Spirin V."/>
            <person name="Szebenyi C."/>
            <person name="Tomsovsky M."/>
            <person name="Tulloss R.E."/>
            <person name="Uehling J."/>
            <person name="Grigoriev I.V."/>
            <person name="Vagvolgyi C."/>
            <person name="Papp T."/>
            <person name="Martin F.M."/>
            <person name="Miettinen O."/>
            <person name="Hibbett D.S."/>
            <person name="Nagy L.G."/>
        </authorList>
    </citation>
    <scope>NUCLEOTIDE SEQUENCE [LARGE SCALE GENOMIC DNA]</scope>
    <source>
        <strain evidence="2 3">HHB13444</strain>
    </source>
</reference>
<sequence>MIQTGYRSIGLPSFTRRILLEARPNPSLLQARSQEAIGPPWSSYDRRLGSRGLRLQRRRPPPPRGKNPDPEPRLVTGGRVRWSLWFSEDGTHAHPGRASFSQVTSHVCAPHLPTGASLALRCRPSALGLLVLQCNLRGTVTCPVRSISTCAGSLWLWHSGCSLANQPRRPALSDSERRRGARPYTHDALHVEASSTGDALRLDGFPTRDAAVRPSIRIGLHVPGVWMSRTDGHRACTGTAHLARITSPTE</sequence>
<evidence type="ECO:0000256" key="1">
    <source>
        <dbReference type="SAM" id="MobiDB-lite"/>
    </source>
</evidence>
<accession>A0A5C3PII1</accession>
<proteinExistence type="predicted"/>
<dbReference type="AlphaFoldDB" id="A0A5C3PII1"/>
<evidence type="ECO:0000313" key="2">
    <source>
        <dbReference type="EMBL" id="TFK88138.1"/>
    </source>
</evidence>
<dbReference type="Proteomes" id="UP000308197">
    <property type="component" value="Unassembled WGS sequence"/>
</dbReference>